<dbReference type="SUPFAM" id="SSF51735">
    <property type="entry name" value="NAD(P)-binding Rossmann-fold domains"/>
    <property type="match status" value="1"/>
</dbReference>
<evidence type="ECO:0000256" key="3">
    <source>
        <dbReference type="ARBA" id="ARBA00006484"/>
    </source>
</evidence>
<dbReference type="EMBL" id="LSSM01007621">
    <property type="protein sequence ID" value="OMJ07593.1"/>
    <property type="molecule type" value="Genomic_DNA"/>
</dbReference>
<dbReference type="InterPro" id="IPR036291">
    <property type="entry name" value="NAD(P)-bd_dom_sf"/>
</dbReference>
<sequence length="297" mass="32473">MSLKNKVLFITGASRGIGEAIALRAARDGAKIAVVAKTTEPHPTLPGTIHTAVEKIIKAGGQAIGIQCDIRFEDQVAAAIKKTVDTFGGIDIVVNNASAINLRNTEETDVSRYDLMHSINARGTWLVSKLAIPYLKKAENPQILNLAPPLLMEPKWFKPNTAYTMAKYGMSMCVLGLSAELEKYGIAVNALWPYTTIATAALVIVATKSPTLVNRTVDIMSDSAYLILTQDSRKNTGNFYIDELVLREHGVTDFEKYSEVPGTKLEDFTLDGYLDTRSVEKLDLLRRAANNAAKSRL</sequence>
<evidence type="ECO:0000256" key="1">
    <source>
        <dbReference type="ARBA" id="ARBA00004173"/>
    </source>
</evidence>
<evidence type="ECO:0000256" key="5">
    <source>
        <dbReference type="ARBA" id="ARBA00023002"/>
    </source>
</evidence>
<gene>
    <name evidence="9" type="ORF">AYI69_g11413</name>
</gene>
<dbReference type="PANTHER" id="PTHR42808:SF3">
    <property type="entry name" value="HYDROXYSTEROID DEHYDROGENASE-LIKE PROTEIN 2"/>
    <property type="match status" value="1"/>
</dbReference>
<organism evidence="9 10">
    <name type="scientific">Smittium culicis</name>
    <dbReference type="NCBI Taxonomy" id="133412"/>
    <lineage>
        <taxon>Eukaryota</taxon>
        <taxon>Fungi</taxon>
        <taxon>Fungi incertae sedis</taxon>
        <taxon>Zoopagomycota</taxon>
        <taxon>Kickxellomycotina</taxon>
        <taxon>Harpellomycetes</taxon>
        <taxon>Harpellales</taxon>
        <taxon>Legeriomycetaceae</taxon>
        <taxon>Smittium</taxon>
    </lineage>
</organism>
<evidence type="ECO:0000256" key="6">
    <source>
        <dbReference type="ARBA" id="ARBA00023128"/>
    </source>
</evidence>
<dbReference type="PANTHER" id="PTHR42808">
    <property type="entry name" value="HYDROXYSTEROID DEHYDROGENASE-LIKE PROTEIN 2"/>
    <property type="match status" value="1"/>
</dbReference>
<name>A0A1R1WYY0_9FUNG</name>
<dbReference type="InterPro" id="IPR002347">
    <property type="entry name" value="SDR_fam"/>
</dbReference>
<dbReference type="GO" id="GO:0005777">
    <property type="term" value="C:peroxisome"/>
    <property type="evidence" value="ECO:0007669"/>
    <property type="project" value="UniProtKB-SubCell"/>
</dbReference>
<comment type="caution">
    <text evidence="9">The sequence shown here is derived from an EMBL/GenBank/DDBJ whole genome shotgun (WGS) entry which is preliminary data.</text>
</comment>
<dbReference type="Pfam" id="PF00106">
    <property type="entry name" value="adh_short"/>
    <property type="match status" value="1"/>
</dbReference>
<comment type="similarity">
    <text evidence="3">Belongs to the short-chain dehydrogenases/reductases (SDR) family.</text>
</comment>
<dbReference type="PRINTS" id="PR00081">
    <property type="entry name" value="GDHRDH"/>
</dbReference>
<accession>A0A1R1WYY0</accession>
<evidence type="ECO:0000256" key="8">
    <source>
        <dbReference type="ARBA" id="ARBA00040243"/>
    </source>
</evidence>
<dbReference type="Proteomes" id="UP000187429">
    <property type="component" value="Unassembled WGS sequence"/>
</dbReference>
<evidence type="ECO:0000313" key="9">
    <source>
        <dbReference type="EMBL" id="OMJ07593.1"/>
    </source>
</evidence>
<keyword evidence="7" id="KW-0576">Peroxisome</keyword>
<protein>
    <recommendedName>
        <fullName evidence="8">Hydroxysteroid dehydrogenase-like protein 2</fullName>
    </recommendedName>
</protein>
<dbReference type="GO" id="GO:0016491">
    <property type="term" value="F:oxidoreductase activity"/>
    <property type="evidence" value="ECO:0007669"/>
    <property type="project" value="UniProtKB-KW"/>
</dbReference>
<dbReference type="GO" id="GO:0005739">
    <property type="term" value="C:mitochondrion"/>
    <property type="evidence" value="ECO:0007669"/>
    <property type="project" value="UniProtKB-SubCell"/>
</dbReference>
<keyword evidence="4" id="KW-0521">NADP</keyword>
<dbReference type="InterPro" id="IPR051935">
    <property type="entry name" value="HSDL2"/>
</dbReference>
<dbReference type="AlphaFoldDB" id="A0A1R1WYY0"/>
<keyword evidence="10" id="KW-1185">Reference proteome</keyword>
<keyword evidence="6" id="KW-0496">Mitochondrion</keyword>
<reference evidence="10" key="1">
    <citation type="submission" date="2017-01" db="EMBL/GenBank/DDBJ databases">
        <authorList>
            <person name="Wang Y."/>
            <person name="White M."/>
            <person name="Kvist S."/>
            <person name="Moncalvo J.-M."/>
        </authorList>
    </citation>
    <scope>NUCLEOTIDE SEQUENCE [LARGE SCALE GENOMIC DNA]</scope>
    <source>
        <strain evidence="10">ID-206-W2</strain>
    </source>
</reference>
<dbReference type="Gene3D" id="3.40.50.720">
    <property type="entry name" value="NAD(P)-binding Rossmann-like Domain"/>
    <property type="match status" value="1"/>
</dbReference>
<keyword evidence="5" id="KW-0560">Oxidoreductase</keyword>
<dbReference type="NCBIfam" id="NF006133">
    <property type="entry name" value="PRK08278.1"/>
    <property type="match status" value="1"/>
</dbReference>
<dbReference type="FunFam" id="3.40.50.720:FF:000301">
    <property type="entry name" value="Hydroxysteroid dehydrogenase like 2"/>
    <property type="match status" value="1"/>
</dbReference>
<dbReference type="OrthoDB" id="5327538at2759"/>
<evidence type="ECO:0000256" key="2">
    <source>
        <dbReference type="ARBA" id="ARBA00004275"/>
    </source>
</evidence>
<evidence type="ECO:0000256" key="4">
    <source>
        <dbReference type="ARBA" id="ARBA00022857"/>
    </source>
</evidence>
<proteinExistence type="inferred from homology"/>
<evidence type="ECO:0000313" key="10">
    <source>
        <dbReference type="Proteomes" id="UP000187429"/>
    </source>
</evidence>
<comment type="subcellular location">
    <subcellularLocation>
        <location evidence="1">Mitochondrion</location>
    </subcellularLocation>
    <subcellularLocation>
        <location evidence="2">Peroxisome</location>
    </subcellularLocation>
</comment>
<evidence type="ECO:0000256" key="7">
    <source>
        <dbReference type="ARBA" id="ARBA00023140"/>
    </source>
</evidence>